<evidence type="ECO:0000256" key="1">
    <source>
        <dbReference type="SAM" id="MobiDB-lite"/>
    </source>
</evidence>
<feature type="compositionally biased region" description="Basic and acidic residues" evidence="1">
    <location>
        <begin position="80"/>
        <end position="90"/>
    </location>
</feature>
<dbReference type="EMBL" id="KF901229">
    <property type="protein sequence ID" value="AIF23354.1"/>
    <property type="molecule type" value="Genomic_DNA"/>
</dbReference>
<feature type="region of interest" description="Disordered" evidence="1">
    <location>
        <begin position="52"/>
        <end position="106"/>
    </location>
</feature>
<accession>A0A075I5V3</accession>
<name>A0A075I5V3_9EURY</name>
<proteinExistence type="predicted"/>
<organism evidence="2">
    <name type="scientific">uncultured marine group II/III euryarchaeote SAT1000_15_D12</name>
    <dbReference type="NCBI Taxonomy" id="1456560"/>
    <lineage>
        <taxon>Archaea</taxon>
        <taxon>Methanobacteriati</taxon>
        <taxon>Methanobacteriota</taxon>
        <taxon>environmental samples</taxon>
    </lineage>
</organism>
<dbReference type="AlphaFoldDB" id="A0A075I5V3"/>
<reference evidence="2" key="1">
    <citation type="journal article" date="2014" name="Genome Biol. Evol.">
        <title>Pangenome evidence for extensive interdomain horizontal transfer affecting lineage core and shell genes in uncultured planktonic thaumarchaeota and euryarchaeota.</title>
        <authorList>
            <person name="Deschamps P."/>
            <person name="Zivanovic Y."/>
            <person name="Moreira D."/>
            <person name="Rodriguez-Valera F."/>
            <person name="Lopez-Garcia P."/>
        </authorList>
    </citation>
    <scope>NUCLEOTIDE SEQUENCE</scope>
</reference>
<evidence type="ECO:0000313" key="2">
    <source>
        <dbReference type="EMBL" id="AIF23354.1"/>
    </source>
</evidence>
<protein>
    <submittedName>
        <fullName evidence="2">Uncharacterized protein</fullName>
    </submittedName>
</protein>
<sequence>MTRASSPTSTSWGCSVGDVTTRDALWICKTSSDNLMTWSADWSLVSEKEWNAGGASSGRLRVRVPPASESETPDMMIESPTRDRSPEAFQDHPCTAMPESNSDQVN</sequence>